<organism evidence="14 15">
    <name type="scientific">Ceraceosorus guamensis</name>
    <dbReference type="NCBI Taxonomy" id="1522189"/>
    <lineage>
        <taxon>Eukaryota</taxon>
        <taxon>Fungi</taxon>
        <taxon>Dikarya</taxon>
        <taxon>Basidiomycota</taxon>
        <taxon>Ustilaginomycotina</taxon>
        <taxon>Exobasidiomycetes</taxon>
        <taxon>Ceraceosorales</taxon>
        <taxon>Ceraceosoraceae</taxon>
        <taxon>Ceraceosorus</taxon>
    </lineage>
</organism>
<keyword evidence="5" id="KW-0637">Prenyltransferase</keyword>
<evidence type="ECO:0000256" key="12">
    <source>
        <dbReference type="ARBA" id="ARBA00043086"/>
    </source>
</evidence>
<dbReference type="GO" id="GO:0004660">
    <property type="term" value="F:protein farnesyltransferase activity"/>
    <property type="evidence" value="ECO:0007669"/>
    <property type="project" value="UniProtKB-EC"/>
</dbReference>
<dbReference type="PROSITE" id="PS51147">
    <property type="entry name" value="PFTA"/>
    <property type="match status" value="3"/>
</dbReference>
<evidence type="ECO:0000313" key="15">
    <source>
        <dbReference type="Proteomes" id="UP000245783"/>
    </source>
</evidence>
<evidence type="ECO:0000256" key="4">
    <source>
        <dbReference type="ARBA" id="ARBA00012702"/>
    </source>
</evidence>
<evidence type="ECO:0000256" key="9">
    <source>
        <dbReference type="ARBA" id="ARBA00040965"/>
    </source>
</evidence>
<keyword evidence="15" id="KW-1185">Reference proteome</keyword>
<comment type="cofactor">
    <cofactor evidence="1">
        <name>Mg(2+)</name>
        <dbReference type="ChEBI" id="CHEBI:18420"/>
    </cofactor>
</comment>
<dbReference type="Pfam" id="PF01239">
    <property type="entry name" value="PPTA"/>
    <property type="match status" value="4"/>
</dbReference>
<dbReference type="GO" id="GO:0005965">
    <property type="term" value="C:protein farnesyltransferase complex"/>
    <property type="evidence" value="ECO:0007669"/>
    <property type="project" value="TreeGrafter"/>
</dbReference>
<keyword evidence="8" id="KW-0460">Magnesium</keyword>
<dbReference type="Gene3D" id="1.25.40.120">
    <property type="entry name" value="Protein prenylyltransferase"/>
    <property type="match status" value="1"/>
</dbReference>
<evidence type="ECO:0000256" key="3">
    <source>
        <dbReference type="ARBA" id="ARBA00012700"/>
    </source>
</evidence>
<dbReference type="AlphaFoldDB" id="A0A316VU11"/>
<sequence>MALSFDPYSEDFDAASHIWADVAPVHQDDGPNPLCPIMYSPDYSKAMDLLRALLPRGELSIRALQLTKHLATLNASSYTVWAWRAKILSADDDHSPGGLGLKEDRLRRDLKNYQVWQHRRQILTMQLRPDLSKELAFTAEIFKDDAKNYHTWAYRAWLVSHFGITRIWNAELVFTSELIADDARNNSAWNHRWLVLFGSAWARSPGAGRYVGADLEHVVANESNFAQSHIARMPHNQSAWTYLRG</sequence>
<evidence type="ECO:0000256" key="1">
    <source>
        <dbReference type="ARBA" id="ARBA00001946"/>
    </source>
</evidence>
<dbReference type="EC" id="2.5.1.58" evidence="4"/>
<dbReference type="InterPro" id="IPR002088">
    <property type="entry name" value="Prenyl_trans_a"/>
</dbReference>
<dbReference type="InParanoid" id="A0A316VU11"/>
<evidence type="ECO:0000256" key="6">
    <source>
        <dbReference type="ARBA" id="ARBA00022679"/>
    </source>
</evidence>
<dbReference type="GeneID" id="37033850"/>
<evidence type="ECO:0000256" key="5">
    <source>
        <dbReference type="ARBA" id="ARBA00022602"/>
    </source>
</evidence>
<evidence type="ECO:0000256" key="10">
    <source>
        <dbReference type="ARBA" id="ARBA00041392"/>
    </source>
</evidence>
<dbReference type="Proteomes" id="UP000245783">
    <property type="component" value="Unassembled WGS sequence"/>
</dbReference>
<evidence type="ECO:0000256" key="8">
    <source>
        <dbReference type="ARBA" id="ARBA00022842"/>
    </source>
</evidence>
<keyword evidence="7" id="KW-0677">Repeat</keyword>
<dbReference type="GO" id="GO:0004662">
    <property type="term" value="F:CAAX-protein geranylgeranyltransferase activity"/>
    <property type="evidence" value="ECO:0007669"/>
    <property type="project" value="UniProtKB-EC"/>
</dbReference>
<dbReference type="OrthoDB" id="10255768at2759"/>
<dbReference type="EC" id="2.5.1.59" evidence="3"/>
<dbReference type="PANTHER" id="PTHR11129">
    <property type="entry name" value="PROTEIN FARNESYLTRANSFERASE ALPHA SUBUNIT/RAB GERANYLGERANYL TRANSFERASE ALPHA SUBUNIT"/>
    <property type="match status" value="1"/>
</dbReference>
<reference evidence="14 15" key="1">
    <citation type="journal article" date="2018" name="Mol. Biol. Evol.">
        <title>Broad Genomic Sampling Reveals a Smut Pathogenic Ancestry of the Fungal Clade Ustilaginomycotina.</title>
        <authorList>
            <person name="Kijpornyongpan T."/>
            <person name="Mondo S.J."/>
            <person name="Barry K."/>
            <person name="Sandor L."/>
            <person name="Lee J."/>
            <person name="Lipzen A."/>
            <person name="Pangilinan J."/>
            <person name="LaButti K."/>
            <person name="Hainaut M."/>
            <person name="Henrissat B."/>
            <person name="Grigoriev I.V."/>
            <person name="Spatafora J.W."/>
            <person name="Aime M.C."/>
        </authorList>
    </citation>
    <scope>NUCLEOTIDE SEQUENCE [LARGE SCALE GENOMIC DNA]</scope>
    <source>
        <strain evidence="14 15">MCA 4658</strain>
    </source>
</reference>
<dbReference type="RefSeq" id="XP_025367864.1">
    <property type="nucleotide sequence ID" value="XM_025511980.1"/>
</dbReference>
<evidence type="ECO:0000256" key="11">
    <source>
        <dbReference type="ARBA" id="ARBA00042436"/>
    </source>
</evidence>
<dbReference type="GO" id="GO:0005953">
    <property type="term" value="C:CAAX-protein geranylgeranyltransferase complex"/>
    <property type="evidence" value="ECO:0007669"/>
    <property type="project" value="TreeGrafter"/>
</dbReference>
<evidence type="ECO:0000256" key="13">
    <source>
        <dbReference type="ARBA" id="ARBA00043219"/>
    </source>
</evidence>
<dbReference type="SUPFAM" id="SSF48439">
    <property type="entry name" value="Protein prenylyltransferase"/>
    <property type="match status" value="1"/>
</dbReference>
<dbReference type="PANTHER" id="PTHR11129:SF1">
    <property type="entry name" value="PROTEIN FARNESYLTRANSFERASE_GERANYLGERANYLTRANSFERASE TYPE-1 SUBUNIT ALPHA"/>
    <property type="match status" value="1"/>
</dbReference>
<dbReference type="EMBL" id="KZ819409">
    <property type="protein sequence ID" value="PWN40704.1"/>
    <property type="molecule type" value="Genomic_DNA"/>
</dbReference>
<keyword evidence="6 14" id="KW-0808">Transferase</keyword>
<name>A0A316VU11_9BASI</name>
<comment type="similarity">
    <text evidence="2">Belongs to the protein prenyltransferase subunit alpha family.</text>
</comment>
<dbReference type="STRING" id="1522189.A0A316VU11"/>
<evidence type="ECO:0000313" key="14">
    <source>
        <dbReference type="EMBL" id="PWN40704.1"/>
    </source>
</evidence>
<accession>A0A316VU11</accession>
<proteinExistence type="inferred from homology"/>
<gene>
    <name evidence="14" type="ORF">IE81DRAFT_292989</name>
</gene>
<evidence type="ECO:0000256" key="7">
    <source>
        <dbReference type="ARBA" id="ARBA00022737"/>
    </source>
</evidence>
<evidence type="ECO:0000256" key="2">
    <source>
        <dbReference type="ARBA" id="ARBA00006734"/>
    </source>
</evidence>
<protein>
    <recommendedName>
        <fullName evidence="9">Protein farnesyltransferase/geranylgeranyltransferase type-1 subunit alpha</fullName>
        <ecNumber evidence="4">2.5.1.58</ecNumber>
        <ecNumber evidence="3">2.5.1.59</ecNumber>
    </recommendedName>
    <alternativeName>
        <fullName evidence="12">CAAX farnesyltransferase subunit alpha</fullName>
    </alternativeName>
    <alternativeName>
        <fullName evidence="11">FTase-alpha</fullName>
    </alternativeName>
    <alternativeName>
        <fullName evidence="10">Ras proteins prenyltransferase subunit alpha</fullName>
    </alternativeName>
    <alternativeName>
        <fullName evidence="13">Type I protein geranyl-geranyltransferase subunit alpha</fullName>
    </alternativeName>
</protein>